<name>D0MHD1_RHOM4</name>
<proteinExistence type="predicted"/>
<dbReference type="RefSeq" id="WP_012843501.1">
    <property type="nucleotide sequence ID" value="NC_013501.1"/>
</dbReference>
<evidence type="ECO:0008006" key="4">
    <source>
        <dbReference type="Google" id="ProtNLM"/>
    </source>
</evidence>
<dbReference type="EMBL" id="CP001807">
    <property type="protein sequence ID" value="ACY47889.1"/>
    <property type="molecule type" value="Genomic_DNA"/>
</dbReference>
<dbReference type="AlphaFoldDB" id="D0MHD1"/>
<evidence type="ECO:0000313" key="3">
    <source>
        <dbReference type="Proteomes" id="UP000002221"/>
    </source>
</evidence>
<dbReference type="KEGG" id="rmr:Rmar_0995"/>
<dbReference type="InterPro" id="IPR010870">
    <property type="entry name" value="Porin_O/P"/>
</dbReference>
<protein>
    <recommendedName>
        <fullName evidence="4">Phosphate-selective porin O and P</fullName>
    </recommendedName>
</protein>
<dbReference type="HOGENOM" id="CLU_787275_0_0_10"/>
<dbReference type="Proteomes" id="UP000002221">
    <property type="component" value="Chromosome"/>
</dbReference>
<dbReference type="SUPFAM" id="SSF56935">
    <property type="entry name" value="Porins"/>
    <property type="match status" value="1"/>
</dbReference>
<dbReference type="Gene3D" id="2.40.160.10">
    <property type="entry name" value="Porin"/>
    <property type="match status" value="1"/>
</dbReference>
<feature type="chain" id="PRO_5003012097" description="Phosphate-selective porin O and P" evidence="1">
    <location>
        <begin position="19"/>
        <end position="352"/>
    </location>
</feature>
<dbReference type="Pfam" id="PF07396">
    <property type="entry name" value="Porin_O_P"/>
    <property type="match status" value="1"/>
</dbReference>
<keyword evidence="1" id="KW-0732">Signal</keyword>
<keyword evidence="3" id="KW-1185">Reference proteome</keyword>
<reference evidence="2 3" key="1">
    <citation type="journal article" date="2009" name="Stand. Genomic Sci.">
        <title>Complete genome sequence of Rhodothermus marinus type strain (R-10).</title>
        <authorList>
            <person name="Nolan M."/>
            <person name="Tindall B.J."/>
            <person name="Pomrenke H."/>
            <person name="Lapidus A."/>
            <person name="Copeland A."/>
            <person name="Glavina Del Rio T."/>
            <person name="Lucas S."/>
            <person name="Chen F."/>
            <person name="Tice H."/>
            <person name="Cheng J.F."/>
            <person name="Saunders E."/>
            <person name="Han C."/>
            <person name="Bruce D."/>
            <person name="Goodwin L."/>
            <person name="Chain P."/>
            <person name="Pitluck S."/>
            <person name="Ovchinikova G."/>
            <person name="Pati A."/>
            <person name="Ivanova N."/>
            <person name="Mavromatis K."/>
            <person name="Chen A."/>
            <person name="Palaniappan K."/>
            <person name="Land M."/>
            <person name="Hauser L."/>
            <person name="Chang Y.J."/>
            <person name="Jeffries C.D."/>
            <person name="Brettin T."/>
            <person name="Goker M."/>
            <person name="Bristow J."/>
            <person name="Eisen J.A."/>
            <person name="Markowitz V."/>
            <person name="Hugenholtz P."/>
            <person name="Kyrpides N.C."/>
            <person name="Klenk H.P."/>
            <person name="Detter J.C."/>
        </authorList>
    </citation>
    <scope>NUCLEOTIDE SEQUENCE [LARGE SCALE GENOMIC DNA]</scope>
    <source>
        <strain evidence="3">ATCC 43812 / DSM 4252 / R-10</strain>
    </source>
</reference>
<feature type="signal peptide" evidence="1">
    <location>
        <begin position="1"/>
        <end position="18"/>
    </location>
</feature>
<dbReference type="InterPro" id="IPR023614">
    <property type="entry name" value="Porin_dom_sf"/>
</dbReference>
<dbReference type="STRING" id="518766.Rmar_0995"/>
<accession>D0MHD1</accession>
<evidence type="ECO:0000256" key="1">
    <source>
        <dbReference type="SAM" id="SignalP"/>
    </source>
</evidence>
<evidence type="ECO:0000313" key="2">
    <source>
        <dbReference type="EMBL" id="ACY47889.1"/>
    </source>
</evidence>
<gene>
    <name evidence="2" type="ordered locus">Rmar_0995</name>
</gene>
<organism evidence="2 3">
    <name type="scientific">Rhodothermus marinus (strain ATCC 43812 / DSM 4252 / R-10)</name>
    <name type="common">Rhodothermus obamensis</name>
    <dbReference type="NCBI Taxonomy" id="518766"/>
    <lineage>
        <taxon>Bacteria</taxon>
        <taxon>Pseudomonadati</taxon>
        <taxon>Rhodothermota</taxon>
        <taxon>Rhodothermia</taxon>
        <taxon>Rhodothermales</taxon>
        <taxon>Rhodothermaceae</taxon>
        <taxon>Rhodothermus</taxon>
    </lineage>
</organism>
<sequence>MRFRLVLVVGLFACAAQAQPSSTPSITLGGTLQPRFSYGHHEPSGRTRLGFGIRRARLRATLRLSERWTFRFQVDGTGTTARFPDAYAVYTPHPNWSFRVGRLPSIQPRALALTSHRYVDAVERPAIAERWGARTIGSDGRDFGLEVAYHREQGRLLLFLHNGDGSWERLRGNYRESPSSTDVTGGVRHTGMAVSLGGTLTPKAVDGLEVGGFISYNGAGNPNTEGRRYVSYGLHLYRGANPGSRPLRLKLDGLVVQYFRKEGAEPVPADRLLGGAVLGAVRLHRAAEAFARVERLDEGRTEPDRTILTVGFSVSPSAYGGEGYERQRLTVAYTTERGIVQRLLVVQWQLIF</sequence>